<reference evidence="2 3" key="1">
    <citation type="submission" date="2018-03" db="EMBL/GenBank/DDBJ databases">
        <title>Genomic Encyclopedia of Type Strains, Phase III (KMG-III): the genomes of soil and plant-associated and newly described type strains.</title>
        <authorList>
            <person name="Whitman W."/>
        </authorList>
    </citation>
    <scope>NUCLEOTIDE SEQUENCE [LARGE SCALE GENOMIC DNA]</scope>
    <source>
        <strain evidence="2 3">CGMCC 4.7104</strain>
    </source>
</reference>
<dbReference type="AlphaFoldDB" id="A0A2T0N3Y9"/>
<dbReference type="RefSeq" id="WP_106238811.1">
    <property type="nucleotide sequence ID" value="NZ_PVNG01000005.1"/>
</dbReference>
<feature type="region of interest" description="Disordered" evidence="1">
    <location>
        <begin position="225"/>
        <end position="266"/>
    </location>
</feature>
<evidence type="ECO:0000256" key="1">
    <source>
        <dbReference type="SAM" id="MobiDB-lite"/>
    </source>
</evidence>
<protein>
    <recommendedName>
        <fullName evidence="4">Phosphodiesterase</fullName>
    </recommendedName>
</protein>
<evidence type="ECO:0000313" key="3">
    <source>
        <dbReference type="Proteomes" id="UP000238312"/>
    </source>
</evidence>
<organism evidence="2 3">
    <name type="scientific">Nonomuraea fuscirosea</name>
    <dbReference type="NCBI Taxonomy" id="1291556"/>
    <lineage>
        <taxon>Bacteria</taxon>
        <taxon>Bacillati</taxon>
        <taxon>Actinomycetota</taxon>
        <taxon>Actinomycetes</taxon>
        <taxon>Streptosporangiales</taxon>
        <taxon>Streptosporangiaceae</taxon>
        <taxon>Nonomuraea</taxon>
    </lineage>
</organism>
<name>A0A2T0N3Y9_9ACTN</name>
<dbReference type="OrthoDB" id="3368165at2"/>
<accession>A0A2T0N3Y9</accession>
<sequence length="266" mass="28927">MRQPGTSLARSALAAAFGTAARLRHGRPLHPSGLVLDARLRLHGAPRPWGTPFLDQAMELRGVARLSRSVGVPAPLPDILGVALRWEQQDDTVADLLLASTGRNRISRRVLRPAARWTGMYSSLFPYQAGERRLLLGALLHTPASLPATFDALALAVEFDPVVLELLVAAPAGPWRLFGQVRLSAPARTDAERPMRFDPLQHPIRGLRPAGWLNEVRGAAYTAAQRVPDLPERAVPRATAHDRPAGRPDDRAEPEARVTASGLRRG</sequence>
<proteinExistence type="predicted"/>
<dbReference type="EMBL" id="PVNG01000005">
    <property type="protein sequence ID" value="PRX66807.1"/>
    <property type="molecule type" value="Genomic_DNA"/>
</dbReference>
<keyword evidence="3" id="KW-1185">Reference proteome</keyword>
<comment type="caution">
    <text evidence="2">The sequence shown here is derived from an EMBL/GenBank/DDBJ whole genome shotgun (WGS) entry which is preliminary data.</text>
</comment>
<dbReference type="Proteomes" id="UP000238312">
    <property type="component" value="Unassembled WGS sequence"/>
</dbReference>
<gene>
    <name evidence="2" type="ORF">B0I32_105247</name>
</gene>
<feature type="compositionally biased region" description="Basic and acidic residues" evidence="1">
    <location>
        <begin position="229"/>
        <end position="256"/>
    </location>
</feature>
<evidence type="ECO:0000313" key="2">
    <source>
        <dbReference type="EMBL" id="PRX66807.1"/>
    </source>
</evidence>
<evidence type="ECO:0008006" key="4">
    <source>
        <dbReference type="Google" id="ProtNLM"/>
    </source>
</evidence>